<dbReference type="PATRIC" id="fig|243090.15.peg.6353"/>
<accession>Q7UHL6</accession>
<dbReference type="AlphaFoldDB" id="Q7UHL6"/>
<dbReference type="SUPFAM" id="SSF52172">
    <property type="entry name" value="CheY-like"/>
    <property type="match status" value="1"/>
</dbReference>
<dbReference type="InterPro" id="IPR011006">
    <property type="entry name" value="CheY-like_superfamily"/>
</dbReference>
<keyword evidence="5" id="KW-1185">Reference proteome</keyword>
<dbReference type="Gene3D" id="1.10.10.10">
    <property type="entry name" value="Winged helix-like DNA-binding domain superfamily/Winged helix DNA-binding domain"/>
    <property type="match status" value="1"/>
</dbReference>
<gene>
    <name evidence="4" type="primary">ntrC</name>
    <name evidence="4" type="ordered locus">RB13118</name>
</gene>
<dbReference type="FunFam" id="3.40.50.2300:FF:000997">
    <property type="match status" value="1"/>
</dbReference>
<dbReference type="Pfam" id="PF00072">
    <property type="entry name" value="Response_reg"/>
    <property type="match status" value="1"/>
</dbReference>
<evidence type="ECO:0000313" key="5">
    <source>
        <dbReference type="Proteomes" id="UP000001025"/>
    </source>
</evidence>
<dbReference type="EMBL" id="BX294156">
    <property type="protein sequence ID" value="CAD77954.1"/>
    <property type="molecule type" value="Genomic_DNA"/>
</dbReference>
<dbReference type="InterPro" id="IPR036388">
    <property type="entry name" value="WH-like_DNA-bd_sf"/>
</dbReference>
<dbReference type="SMART" id="SM00448">
    <property type="entry name" value="REC"/>
    <property type="match status" value="1"/>
</dbReference>
<dbReference type="EnsemblBacteria" id="CAD77954">
    <property type="protein sequence ID" value="CAD77954"/>
    <property type="gene ID" value="RB13118"/>
</dbReference>
<dbReference type="InParanoid" id="Q7UHL6"/>
<evidence type="ECO:0000256" key="1">
    <source>
        <dbReference type="PROSITE-ProRule" id="PRU00169"/>
    </source>
</evidence>
<dbReference type="eggNOG" id="COG3707">
    <property type="taxonomic scope" value="Bacteria"/>
</dbReference>
<sequence>MKKLRMNDDIGRSRTIYLAHGDECARRVISTMLEALGHTVPVVTESGKCLIEHSVHRPPDIIVAAPRLSDMDGIEALIRIGERRPVPAIIVARSDDLDKVERALEDHVMAYLVEPLTTESLQPAIFLAERRFKHFEDLRRQVTELEEKLEHRRIIERAKGIVMQVRDLGESDAHRLLQNTATRSRQKLIDLAKHVCATGDLFSEVPKPKR</sequence>
<feature type="domain" description="Response regulatory" evidence="2">
    <location>
        <begin position="15"/>
        <end position="129"/>
    </location>
</feature>
<dbReference type="OrthoDB" id="259454at2"/>
<dbReference type="PROSITE" id="PS50110">
    <property type="entry name" value="RESPONSE_REGULATORY"/>
    <property type="match status" value="1"/>
</dbReference>
<dbReference type="KEGG" id="rba:RB13118"/>
<dbReference type="InterPro" id="IPR008327">
    <property type="entry name" value="Sig_transdc_resp-reg_antiterm"/>
</dbReference>
<dbReference type="CDD" id="cd00156">
    <property type="entry name" value="REC"/>
    <property type="match status" value="1"/>
</dbReference>
<feature type="domain" description="ANTAR" evidence="3">
    <location>
        <begin position="135"/>
        <end position="196"/>
    </location>
</feature>
<dbReference type="Pfam" id="PF03861">
    <property type="entry name" value="ANTAR"/>
    <property type="match status" value="1"/>
</dbReference>
<proteinExistence type="predicted"/>
<name>Q7UHL6_RHOBA</name>
<dbReference type="STRING" id="243090.RB13118"/>
<dbReference type="GO" id="GO:0003723">
    <property type="term" value="F:RNA binding"/>
    <property type="evidence" value="ECO:0007669"/>
    <property type="project" value="InterPro"/>
</dbReference>
<dbReference type="PIRSF" id="PIRSF036382">
    <property type="entry name" value="RR_antiterm"/>
    <property type="match status" value="1"/>
</dbReference>
<dbReference type="HOGENOM" id="CLU_000445_65_1_0"/>
<evidence type="ECO:0000259" key="2">
    <source>
        <dbReference type="PROSITE" id="PS50110"/>
    </source>
</evidence>
<dbReference type="PANTHER" id="PTHR43367">
    <property type="match status" value="1"/>
</dbReference>
<dbReference type="GO" id="GO:0000160">
    <property type="term" value="P:phosphorelay signal transduction system"/>
    <property type="evidence" value="ECO:0007669"/>
    <property type="project" value="InterPro"/>
</dbReference>
<evidence type="ECO:0000313" key="4">
    <source>
        <dbReference type="EMBL" id="CAD77954.1"/>
    </source>
</evidence>
<comment type="caution">
    <text evidence="1">Lacks conserved residue(s) required for the propagation of feature annotation.</text>
</comment>
<organism evidence="4 5">
    <name type="scientific">Rhodopirellula baltica (strain DSM 10527 / NCIMB 13988 / SH1)</name>
    <dbReference type="NCBI Taxonomy" id="243090"/>
    <lineage>
        <taxon>Bacteria</taxon>
        <taxon>Pseudomonadati</taxon>
        <taxon>Planctomycetota</taxon>
        <taxon>Planctomycetia</taxon>
        <taxon>Pirellulales</taxon>
        <taxon>Pirellulaceae</taxon>
        <taxon>Rhodopirellula</taxon>
    </lineage>
</organism>
<dbReference type="Proteomes" id="UP000001025">
    <property type="component" value="Chromosome"/>
</dbReference>
<dbReference type="Gene3D" id="3.40.50.2300">
    <property type="match status" value="1"/>
</dbReference>
<dbReference type="SMART" id="SM01012">
    <property type="entry name" value="ANTAR"/>
    <property type="match status" value="1"/>
</dbReference>
<dbReference type="PANTHER" id="PTHR43367:SF1">
    <property type="entry name" value="TWO-COMPONENT RESPONSE REGULATOR-LIKE APRR6-RELATED"/>
    <property type="match status" value="1"/>
</dbReference>
<reference evidence="4 5" key="1">
    <citation type="journal article" date="2003" name="Proc. Natl. Acad. Sci. U.S.A.">
        <title>Complete genome sequence of the marine planctomycete Pirellula sp. strain 1.</title>
        <authorList>
            <person name="Gloeckner F.O."/>
            <person name="Kube M."/>
            <person name="Bauer M."/>
            <person name="Teeling H."/>
            <person name="Lombardot T."/>
            <person name="Ludwig W."/>
            <person name="Gade D."/>
            <person name="Beck A."/>
            <person name="Borzym K."/>
            <person name="Heitmann K."/>
            <person name="Rabus R."/>
            <person name="Schlesner H."/>
            <person name="Amann R."/>
            <person name="Reinhardt R."/>
        </authorList>
    </citation>
    <scope>NUCLEOTIDE SEQUENCE [LARGE SCALE GENOMIC DNA]</scope>
    <source>
        <strain evidence="5">DSM 10527 / NCIMB 13988 / SH1</strain>
    </source>
</reference>
<dbReference type="InterPro" id="IPR005561">
    <property type="entry name" value="ANTAR"/>
</dbReference>
<dbReference type="PROSITE" id="PS50921">
    <property type="entry name" value="ANTAR"/>
    <property type="match status" value="1"/>
</dbReference>
<dbReference type="InterPro" id="IPR001789">
    <property type="entry name" value="Sig_transdc_resp-reg_receiver"/>
</dbReference>
<protein>
    <submittedName>
        <fullName evidence="4">Probable nitrogen regulation protein</fullName>
    </submittedName>
</protein>
<evidence type="ECO:0000259" key="3">
    <source>
        <dbReference type="PROSITE" id="PS50921"/>
    </source>
</evidence>